<keyword evidence="2" id="KW-1185">Reference proteome</keyword>
<reference evidence="1 2" key="1">
    <citation type="submission" date="2015-12" db="EMBL/GenBank/DDBJ databases">
        <title>Draft genome sequence of the thermoanaerobe Thermotalea metallivorans, an isolate from the runoff channel of the Great Artesian Basin, Australia.</title>
        <authorList>
            <person name="Patel B.K."/>
        </authorList>
    </citation>
    <scope>NUCLEOTIDE SEQUENCE [LARGE SCALE GENOMIC DNA]</scope>
    <source>
        <strain evidence="1 2">B2-1</strain>
    </source>
</reference>
<organism evidence="1 2">
    <name type="scientific">Thermotalea metallivorans</name>
    <dbReference type="NCBI Taxonomy" id="520762"/>
    <lineage>
        <taxon>Bacteria</taxon>
        <taxon>Bacillati</taxon>
        <taxon>Bacillota</taxon>
        <taxon>Clostridia</taxon>
        <taxon>Peptostreptococcales</taxon>
        <taxon>Thermotaleaceae</taxon>
        <taxon>Thermotalea</taxon>
    </lineage>
</organism>
<gene>
    <name evidence="1" type="ORF">AN619_16110</name>
</gene>
<dbReference type="EMBL" id="LOEE01000032">
    <property type="protein sequence ID" value="KXG75615.1"/>
    <property type="molecule type" value="Genomic_DNA"/>
</dbReference>
<sequence>MFHGPLQEDDWKEVEDTMKMCWLKQNQSLAKNWEDVKDHVRFGWLMAKQIHQARESIH</sequence>
<dbReference type="AlphaFoldDB" id="A0A140L4Z0"/>
<proteinExistence type="predicted"/>
<dbReference type="Proteomes" id="UP000070456">
    <property type="component" value="Unassembled WGS sequence"/>
</dbReference>
<evidence type="ECO:0000313" key="1">
    <source>
        <dbReference type="EMBL" id="KXG75615.1"/>
    </source>
</evidence>
<comment type="caution">
    <text evidence="1">The sequence shown here is derived from an EMBL/GenBank/DDBJ whole genome shotgun (WGS) entry which is preliminary data.</text>
</comment>
<protein>
    <submittedName>
        <fullName evidence="1">Uncharacterized protein</fullName>
    </submittedName>
</protein>
<accession>A0A140L4Z0</accession>
<dbReference type="RefSeq" id="WP_157064957.1">
    <property type="nucleotide sequence ID" value="NZ_LOEE01000032.1"/>
</dbReference>
<name>A0A140L4Z0_9FIRM</name>
<evidence type="ECO:0000313" key="2">
    <source>
        <dbReference type="Proteomes" id="UP000070456"/>
    </source>
</evidence>